<comment type="caution">
    <text evidence="7">The sequence shown here is derived from an EMBL/GenBank/DDBJ whole genome shotgun (WGS) entry which is preliminary data.</text>
</comment>
<gene>
    <name evidence="7" type="ORF">PQU94_12330</name>
</gene>
<dbReference type="InterPro" id="IPR009057">
    <property type="entry name" value="Homeodomain-like_sf"/>
</dbReference>
<feature type="region of interest" description="Disordered" evidence="5">
    <location>
        <begin position="1"/>
        <end position="24"/>
    </location>
</feature>
<accession>A0ABT5IGS3</accession>
<evidence type="ECO:0000256" key="3">
    <source>
        <dbReference type="ARBA" id="ARBA00023163"/>
    </source>
</evidence>
<dbReference type="SUPFAM" id="SSF46689">
    <property type="entry name" value="Homeodomain-like"/>
    <property type="match status" value="1"/>
</dbReference>
<name>A0ABT5IGS3_9CAUL</name>
<keyword evidence="8" id="KW-1185">Reference proteome</keyword>
<dbReference type="PROSITE" id="PS50977">
    <property type="entry name" value="HTH_TETR_2"/>
    <property type="match status" value="1"/>
</dbReference>
<evidence type="ECO:0000256" key="2">
    <source>
        <dbReference type="ARBA" id="ARBA00023125"/>
    </source>
</evidence>
<dbReference type="InterPro" id="IPR050109">
    <property type="entry name" value="HTH-type_TetR-like_transc_reg"/>
</dbReference>
<dbReference type="SUPFAM" id="SSF48498">
    <property type="entry name" value="Tetracyclin repressor-like, C-terminal domain"/>
    <property type="match status" value="1"/>
</dbReference>
<reference evidence="7 8" key="1">
    <citation type="submission" date="2023-01" db="EMBL/GenBank/DDBJ databases">
        <title>Novel species of the genus Asticcacaulis isolated from rivers.</title>
        <authorList>
            <person name="Lu H."/>
        </authorList>
    </citation>
    <scope>NUCLEOTIDE SEQUENCE [LARGE SCALE GENOMIC DNA]</scope>
    <source>
        <strain evidence="7 8">DXS10W</strain>
    </source>
</reference>
<dbReference type="InterPro" id="IPR001647">
    <property type="entry name" value="HTH_TetR"/>
</dbReference>
<feature type="DNA-binding region" description="H-T-H motif" evidence="4">
    <location>
        <begin position="47"/>
        <end position="66"/>
    </location>
</feature>
<keyword evidence="3" id="KW-0804">Transcription</keyword>
<proteinExistence type="predicted"/>
<evidence type="ECO:0000313" key="8">
    <source>
        <dbReference type="Proteomes" id="UP001216595"/>
    </source>
</evidence>
<dbReference type="EMBL" id="JAQQKW010000007">
    <property type="protein sequence ID" value="MDC7695065.1"/>
    <property type="molecule type" value="Genomic_DNA"/>
</dbReference>
<dbReference type="PRINTS" id="PR00455">
    <property type="entry name" value="HTHTETR"/>
</dbReference>
<organism evidence="7 8">
    <name type="scientific">Asticcacaulis currens</name>
    <dbReference type="NCBI Taxonomy" id="2984210"/>
    <lineage>
        <taxon>Bacteria</taxon>
        <taxon>Pseudomonadati</taxon>
        <taxon>Pseudomonadota</taxon>
        <taxon>Alphaproteobacteria</taxon>
        <taxon>Caulobacterales</taxon>
        <taxon>Caulobacteraceae</taxon>
        <taxon>Asticcacaulis</taxon>
    </lineage>
</organism>
<protein>
    <submittedName>
        <fullName evidence="7">TetR family transcriptional regulator</fullName>
    </submittedName>
</protein>
<evidence type="ECO:0000256" key="4">
    <source>
        <dbReference type="PROSITE-ProRule" id="PRU00335"/>
    </source>
</evidence>
<dbReference type="InterPro" id="IPR041586">
    <property type="entry name" value="PsrA_TetR_C"/>
</dbReference>
<dbReference type="PANTHER" id="PTHR30055">
    <property type="entry name" value="HTH-TYPE TRANSCRIPTIONAL REGULATOR RUTR"/>
    <property type="match status" value="1"/>
</dbReference>
<keyword evidence="2 4" id="KW-0238">DNA-binding</keyword>
<evidence type="ECO:0000313" key="7">
    <source>
        <dbReference type="EMBL" id="MDC7695065.1"/>
    </source>
</evidence>
<keyword evidence="1" id="KW-0805">Transcription regulation</keyword>
<evidence type="ECO:0000259" key="6">
    <source>
        <dbReference type="PROSITE" id="PS50977"/>
    </source>
</evidence>
<dbReference type="RefSeq" id="WP_272741759.1">
    <property type="nucleotide sequence ID" value="NZ_JAQQKW010000007.1"/>
</dbReference>
<feature type="domain" description="HTH tetR-type" evidence="6">
    <location>
        <begin position="24"/>
        <end position="84"/>
    </location>
</feature>
<dbReference type="Pfam" id="PF00440">
    <property type="entry name" value="TetR_N"/>
    <property type="match status" value="1"/>
</dbReference>
<dbReference type="Proteomes" id="UP001216595">
    <property type="component" value="Unassembled WGS sequence"/>
</dbReference>
<evidence type="ECO:0000256" key="1">
    <source>
        <dbReference type="ARBA" id="ARBA00023015"/>
    </source>
</evidence>
<dbReference type="Pfam" id="PF17939">
    <property type="entry name" value="TetR_C_30"/>
    <property type="match status" value="1"/>
</dbReference>
<dbReference type="Gene3D" id="1.10.357.10">
    <property type="entry name" value="Tetracycline Repressor, domain 2"/>
    <property type="match status" value="1"/>
</dbReference>
<dbReference type="PANTHER" id="PTHR30055:SF234">
    <property type="entry name" value="HTH-TYPE TRANSCRIPTIONAL REGULATOR BETI"/>
    <property type="match status" value="1"/>
</dbReference>
<dbReference type="InterPro" id="IPR036271">
    <property type="entry name" value="Tet_transcr_reg_TetR-rel_C_sf"/>
</dbReference>
<sequence>MPPDSAPEPIVKSPKGRRKVSDAPSRRDLVLDAAEALFSRHGFDGVTVRQVAQAAGVDVALPNYYFESKQGLYDAVFGRRALVLNDRREAALRRVMDSEDAPTLESILRAFIVPVQTMHAAADPGFRNYCRLVAQVNSSGVLAPMMTTHFDRLILKFIDALRRVLPHVADRELYWGYHCLSGALTLTMASTGRIDHLSNGLCRSDDAEDAYEHLISFHLGAFQAMEDRARAICRKV</sequence>
<evidence type="ECO:0000256" key="5">
    <source>
        <dbReference type="SAM" id="MobiDB-lite"/>
    </source>
</evidence>